<dbReference type="Pfam" id="PF00990">
    <property type="entry name" value="GGDEF"/>
    <property type="match status" value="1"/>
</dbReference>
<feature type="transmembrane region" description="Helical" evidence="1">
    <location>
        <begin position="63"/>
        <end position="81"/>
    </location>
</feature>
<keyword evidence="1" id="KW-1133">Transmembrane helix</keyword>
<feature type="transmembrane region" description="Helical" evidence="1">
    <location>
        <begin position="34"/>
        <end position="51"/>
    </location>
</feature>
<feature type="transmembrane region" description="Helical" evidence="1">
    <location>
        <begin position="114"/>
        <end position="132"/>
    </location>
</feature>
<dbReference type="PROSITE" id="PS50887">
    <property type="entry name" value="GGDEF"/>
    <property type="match status" value="1"/>
</dbReference>
<dbReference type="InterPro" id="IPR029787">
    <property type="entry name" value="Nucleotide_cyclase"/>
</dbReference>
<dbReference type="InterPro" id="IPR043128">
    <property type="entry name" value="Rev_trsase/Diguanyl_cyclase"/>
</dbReference>
<evidence type="ECO:0000259" key="2">
    <source>
        <dbReference type="PROSITE" id="PS50887"/>
    </source>
</evidence>
<name>A0ABS7P6S2_9NOCA</name>
<reference evidence="3 4" key="1">
    <citation type="submission" date="2020-06" db="EMBL/GenBank/DDBJ databases">
        <title>Taxonomy, biology and ecology of Rhodococcus bacteria occurring in California pistachio and other woody hosts as revealed by genome sequence analyses.</title>
        <authorList>
            <person name="Gai Y."/>
            <person name="Riely B."/>
        </authorList>
    </citation>
    <scope>NUCLEOTIDE SEQUENCE [LARGE SCALE GENOMIC DNA]</scope>
    <source>
        <strain evidence="3 4">BP-281</strain>
    </source>
</reference>
<protein>
    <submittedName>
        <fullName evidence="3">GGDEF domain-containing protein</fullName>
    </submittedName>
</protein>
<keyword evidence="4" id="KW-1185">Reference proteome</keyword>
<evidence type="ECO:0000256" key="1">
    <source>
        <dbReference type="SAM" id="Phobius"/>
    </source>
</evidence>
<dbReference type="SUPFAM" id="SSF55073">
    <property type="entry name" value="Nucleotide cyclase"/>
    <property type="match status" value="1"/>
</dbReference>
<comment type="caution">
    <text evidence="3">The sequence shown here is derived from an EMBL/GenBank/DDBJ whole genome shotgun (WGS) entry which is preliminary data.</text>
</comment>
<dbReference type="Proteomes" id="UP000825228">
    <property type="component" value="Unassembled WGS sequence"/>
</dbReference>
<evidence type="ECO:0000313" key="3">
    <source>
        <dbReference type="EMBL" id="MBY6368116.1"/>
    </source>
</evidence>
<keyword evidence="1" id="KW-0472">Membrane</keyword>
<dbReference type="RefSeq" id="WP_222685527.1">
    <property type="nucleotide sequence ID" value="NZ_JABUBT010000047.1"/>
</dbReference>
<evidence type="ECO:0000313" key="4">
    <source>
        <dbReference type="Proteomes" id="UP000825228"/>
    </source>
</evidence>
<feature type="domain" description="GGDEF" evidence="2">
    <location>
        <begin position="228"/>
        <end position="360"/>
    </location>
</feature>
<feature type="transmembrane region" description="Helical" evidence="1">
    <location>
        <begin position="163"/>
        <end position="182"/>
    </location>
</feature>
<gene>
    <name evidence="3" type="ORF">HQ603_15280</name>
</gene>
<dbReference type="InterPro" id="IPR050469">
    <property type="entry name" value="Diguanylate_Cyclase"/>
</dbReference>
<feature type="transmembrane region" description="Helical" evidence="1">
    <location>
        <begin position="90"/>
        <end position="108"/>
    </location>
</feature>
<dbReference type="PANTHER" id="PTHR45138">
    <property type="entry name" value="REGULATORY COMPONENTS OF SENSORY TRANSDUCTION SYSTEM"/>
    <property type="match status" value="1"/>
</dbReference>
<feature type="transmembrane region" description="Helical" evidence="1">
    <location>
        <begin position="137"/>
        <end position="157"/>
    </location>
</feature>
<accession>A0ABS7P6S2</accession>
<dbReference type="PANTHER" id="PTHR45138:SF9">
    <property type="entry name" value="DIGUANYLATE CYCLASE DGCM-RELATED"/>
    <property type="match status" value="1"/>
</dbReference>
<dbReference type="SMART" id="SM00267">
    <property type="entry name" value="GGDEF"/>
    <property type="match status" value="1"/>
</dbReference>
<dbReference type="InterPro" id="IPR000160">
    <property type="entry name" value="GGDEF_dom"/>
</dbReference>
<proteinExistence type="predicted"/>
<dbReference type="NCBIfam" id="TIGR00254">
    <property type="entry name" value="GGDEF"/>
    <property type="match status" value="1"/>
</dbReference>
<dbReference type="EMBL" id="JABUBU010000018">
    <property type="protein sequence ID" value="MBY6368116.1"/>
    <property type="molecule type" value="Genomic_DNA"/>
</dbReference>
<keyword evidence="1" id="KW-0812">Transmembrane</keyword>
<dbReference type="Gene3D" id="3.30.70.270">
    <property type="match status" value="1"/>
</dbReference>
<organism evidence="3 4">
    <name type="scientific">Rhodococcoides corynebacterioides</name>
    <dbReference type="NCBI Taxonomy" id="53972"/>
    <lineage>
        <taxon>Bacteria</taxon>
        <taxon>Bacillati</taxon>
        <taxon>Actinomycetota</taxon>
        <taxon>Actinomycetes</taxon>
        <taxon>Mycobacteriales</taxon>
        <taxon>Nocardiaceae</taxon>
        <taxon>Rhodococcoides</taxon>
    </lineage>
</organism>
<dbReference type="CDD" id="cd01949">
    <property type="entry name" value="GGDEF"/>
    <property type="match status" value="1"/>
</dbReference>
<sequence>MFRLLARWRRLPFDYAALPEYMQRHGLLDPYRRCIAGLVAIMVASGGLLFFSPIGPTGPLESAVMIACMIGGAVVCALWLLRPWPTYRQSVLFVIGADALILGALISIADAPTALTLSTAFLVVGVYCGHFLPMRALLLHVGGTVGASTLLLIIAATSPGADLALLIVQLLVQSALFFFMPLMSQVPLFHLRDDAYRSAADPLTGVLNRRGLHQVVTAHSHMPLAEDDVVAALVIDLDGFKHVNDTLGHAGGDDVLRRVGNRLRAATDGWAVVARLGGEEFGVIAAVPASSFPDRFAAVHDAVHSVADTVPITASSGVAWQSAAEFRRDHRDVENLFRRADRVMYDVKRGGGDRMGVVHCPPGPNRAVVPPARAAHPRSYDDVA</sequence>